<gene>
    <name evidence="1" type="ORF">GBAR_LOCUS26498</name>
</gene>
<accession>A0AA35TI06</accession>
<dbReference type="AlphaFoldDB" id="A0AA35TI06"/>
<reference evidence="1" key="1">
    <citation type="submission" date="2023-03" db="EMBL/GenBank/DDBJ databases">
        <authorList>
            <person name="Steffen K."/>
            <person name="Cardenas P."/>
        </authorList>
    </citation>
    <scope>NUCLEOTIDE SEQUENCE</scope>
</reference>
<name>A0AA35TI06_GEOBA</name>
<evidence type="ECO:0000313" key="1">
    <source>
        <dbReference type="EMBL" id="CAI8047926.1"/>
    </source>
</evidence>
<protein>
    <submittedName>
        <fullName evidence="1">Uncharacterized protein</fullName>
    </submittedName>
</protein>
<keyword evidence="2" id="KW-1185">Reference proteome</keyword>
<organism evidence="1 2">
    <name type="scientific">Geodia barretti</name>
    <name type="common">Barrett's horny sponge</name>
    <dbReference type="NCBI Taxonomy" id="519541"/>
    <lineage>
        <taxon>Eukaryota</taxon>
        <taxon>Metazoa</taxon>
        <taxon>Porifera</taxon>
        <taxon>Demospongiae</taxon>
        <taxon>Heteroscleromorpha</taxon>
        <taxon>Tetractinellida</taxon>
        <taxon>Astrophorina</taxon>
        <taxon>Geodiidae</taxon>
        <taxon>Geodia</taxon>
    </lineage>
</organism>
<evidence type="ECO:0000313" key="2">
    <source>
        <dbReference type="Proteomes" id="UP001174909"/>
    </source>
</evidence>
<feature type="non-terminal residue" evidence="1">
    <location>
        <position position="43"/>
    </location>
</feature>
<dbReference type="Proteomes" id="UP001174909">
    <property type="component" value="Unassembled WGS sequence"/>
</dbReference>
<dbReference type="EMBL" id="CASHTH010003686">
    <property type="protein sequence ID" value="CAI8047926.1"/>
    <property type="molecule type" value="Genomic_DNA"/>
</dbReference>
<sequence>MCCLIKRSIRWEDLPGPWNIYDVPSLIYNTFPLSDEAYGFCYI</sequence>
<comment type="caution">
    <text evidence="1">The sequence shown here is derived from an EMBL/GenBank/DDBJ whole genome shotgun (WGS) entry which is preliminary data.</text>
</comment>
<proteinExistence type="predicted"/>